<feature type="transmembrane region" description="Helical" evidence="7">
    <location>
        <begin position="78"/>
        <end position="95"/>
    </location>
</feature>
<feature type="transmembrane region" description="Helical" evidence="7">
    <location>
        <begin position="321"/>
        <end position="339"/>
    </location>
</feature>
<gene>
    <name evidence="8" type="ORF">SteCoe_34420</name>
</gene>
<reference evidence="8 9" key="1">
    <citation type="submission" date="2016-11" db="EMBL/GenBank/DDBJ databases">
        <title>The macronuclear genome of Stentor coeruleus: a giant cell with tiny introns.</title>
        <authorList>
            <person name="Slabodnick M."/>
            <person name="Ruby J.G."/>
            <person name="Reiff S.B."/>
            <person name="Swart E.C."/>
            <person name="Gosai S."/>
            <person name="Prabakaran S."/>
            <person name="Witkowska E."/>
            <person name="Larue G.E."/>
            <person name="Fisher S."/>
            <person name="Freeman R.M."/>
            <person name="Gunawardena J."/>
            <person name="Chu W."/>
            <person name="Stover N.A."/>
            <person name="Gregory B.D."/>
            <person name="Nowacki M."/>
            <person name="Derisi J."/>
            <person name="Roy S.W."/>
            <person name="Marshall W.F."/>
            <person name="Sood P."/>
        </authorList>
    </citation>
    <scope>NUCLEOTIDE SEQUENCE [LARGE SCALE GENOMIC DNA]</scope>
    <source>
        <strain evidence="8">WM001</strain>
    </source>
</reference>
<feature type="transmembrane region" description="Helical" evidence="7">
    <location>
        <begin position="382"/>
        <end position="402"/>
    </location>
</feature>
<evidence type="ECO:0000256" key="2">
    <source>
        <dbReference type="ARBA" id="ARBA00022448"/>
    </source>
</evidence>
<evidence type="ECO:0000313" key="8">
    <source>
        <dbReference type="EMBL" id="OMJ68200.1"/>
    </source>
</evidence>
<keyword evidence="2" id="KW-0813">Transport</keyword>
<proteinExistence type="predicted"/>
<keyword evidence="9" id="KW-1185">Reference proteome</keyword>
<evidence type="ECO:0000256" key="5">
    <source>
        <dbReference type="ARBA" id="ARBA00023136"/>
    </source>
</evidence>
<dbReference type="Pfam" id="PF07690">
    <property type="entry name" value="MFS_1"/>
    <property type="match status" value="1"/>
</dbReference>
<feature type="transmembrane region" description="Helical" evidence="7">
    <location>
        <begin position="44"/>
        <end position="66"/>
    </location>
</feature>
<comment type="subcellular location">
    <subcellularLocation>
        <location evidence="1">Membrane</location>
        <topology evidence="1">Multi-pass membrane protein</topology>
    </subcellularLocation>
</comment>
<name>A0A1R2AUW3_9CILI</name>
<keyword evidence="3 7" id="KW-0812">Transmembrane</keyword>
<feature type="transmembrane region" description="Helical" evidence="7">
    <location>
        <begin position="472"/>
        <end position="495"/>
    </location>
</feature>
<dbReference type="PANTHER" id="PTHR43385">
    <property type="entry name" value="RIBOFLAVIN TRANSPORTER RIBJ"/>
    <property type="match status" value="1"/>
</dbReference>
<feature type="compositionally biased region" description="Polar residues" evidence="6">
    <location>
        <begin position="267"/>
        <end position="277"/>
    </location>
</feature>
<dbReference type="GO" id="GO:0022857">
    <property type="term" value="F:transmembrane transporter activity"/>
    <property type="evidence" value="ECO:0007669"/>
    <property type="project" value="InterPro"/>
</dbReference>
<sequence>MVNRKILTVLGCVLTHFTIGTIYCTGNIMPYVTSYIFLKDESVTMASMTIVFYICILTYALSFQINNLIQSRYTPKKSIYAGAVLYVIVVFVTAACQNRIAIIIIYGILLGCGSGIAYPAALMIAISCYPDRKGLITGIVVGSFAVGAFCFNFIATGIVNPENVKPYSRVVSGGKTEKFFEESIAKNVPKMFLILAAIYTVQLTIALFLIQDIDVKAVNAAAAAAAAKPQEPITVKDNDSPKNKKRTTADSNNLKIMGKDDEDADSQSENSDQQEPNENSDLEVQDQEKKTEYKRIQTLIINPDVNLTVTQVFMTRQFHQIFWCFILSGTAGLFAVASFKTIGIKYGYDDAFLTLTGSLGSILNGTMRPLWGMLFDKTSFRFVYLVILITQIIMCVTFPEVSKFKPAFLIWLVILFVCSGGHFTLLAPTAVRIYSRITGGKVYSYFIIAMGLASMCVYFIQVYATVKLEPSVFFYILTGLSFCSLVSTIFFSEVLKVQ</sequence>
<dbReference type="Proteomes" id="UP000187209">
    <property type="component" value="Unassembled WGS sequence"/>
</dbReference>
<dbReference type="InterPro" id="IPR052983">
    <property type="entry name" value="MFS_Riboflavin_Transporter"/>
</dbReference>
<feature type="transmembrane region" description="Helical" evidence="7">
    <location>
        <begin position="101"/>
        <end position="123"/>
    </location>
</feature>
<dbReference type="OrthoDB" id="410267at2759"/>
<keyword evidence="4 7" id="KW-1133">Transmembrane helix</keyword>
<dbReference type="SUPFAM" id="SSF103473">
    <property type="entry name" value="MFS general substrate transporter"/>
    <property type="match status" value="1"/>
</dbReference>
<dbReference type="Gene3D" id="1.20.1250.20">
    <property type="entry name" value="MFS general substrate transporter like domains"/>
    <property type="match status" value="2"/>
</dbReference>
<feature type="transmembrane region" description="Helical" evidence="7">
    <location>
        <begin position="408"/>
        <end position="431"/>
    </location>
</feature>
<feature type="transmembrane region" description="Helical" evidence="7">
    <location>
        <begin position="443"/>
        <end position="466"/>
    </location>
</feature>
<feature type="transmembrane region" description="Helical" evidence="7">
    <location>
        <begin position="191"/>
        <end position="210"/>
    </location>
</feature>
<organism evidence="8 9">
    <name type="scientific">Stentor coeruleus</name>
    <dbReference type="NCBI Taxonomy" id="5963"/>
    <lineage>
        <taxon>Eukaryota</taxon>
        <taxon>Sar</taxon>
        <taxon>Alveolata</taxon>
        <taxon>Ciliophora</taxon>
        <taxon>Postciliodesmatophora</taxon>
        <taxon>Heterotrichea</taxon>
        <taxon>Heterotrichida</taxon>
        <taxon>Stentoridae</taxon>
        <taxon>Stentor</taxon>
    </lineage>
</organism>
<dbReference type="InterPro" id="IPR011701">
    <property type="entry name" value="MFS"/>
</dbReference>
<dbReference type="PANTHER" id="PTHR43385:SF1">
    <property type="entry name" value="RIBOFLAVIN TRANSPORTER RIBJ"/>
    <property type="match status" value="1"/>
</dbReference>
<keyword evidence="5 7" id="KW-0472">Membrane</keyword>
<evidence type="ECO:0000313" key="9">
    <source>
        <dbReference type="Proteomes" id="UP000187209"/>
    </source>
</evidence>
<dbReference type="GO" id="GO:0016020">
    <property type="term" value="C:membrane"/>
    <property type="evidence" value="ECO:0007669"/>
    <property type="project" value="UniProtKB-SubCell"/>
</dbReference>
<evidence type="ECO:0000256" key="6">
    <source>
        <dbReference type="SAM" id="MobiDB-lite"/>
    </source>
</evidence>
<dbReference type="InterPro" id="IPR036259">
    <property type="entry name" value="MFS_trans_sf"/>
</dbReference>
<evidence type="ECO:0000256" key="4">
    <source>
        <dbReference type="ARBA" id="ARBA00022989"/>
    </source>
</evidence>
<dbReference type="AlphaFoldDB" id="A0A1R2AUW3"/>
<dbReference type="EMBL" id="MPUH01001367">
    <property type="protein sequence ID" value="OMJ68200.1"/>
    <property type="molecule type" value="Genomic_DNA"/>
</dbReference>
<feature type="transmembrane region" description="Helical" evidence="7">
    <location>
        <begin position="351"/>
        <end position="370"/>
    </location>
</feature>
<evidence type="ECO:0000256" key="1">
    <source>
        <dbReference type="ARBA" id="ARBA00004141"/>
    </source>
</evidence>
<protein>
    <recommendedName>
        <fullName evidence="10">Major facilitator superfamily (MFS) profile domain-containing protein</fullName>
    </recommendedName>
</protein>
<feature type="transmembrane region" description="Helical" evidence="7">
    <location>
        <begin position="135"/>
        <end position="159"/>
    </location>
</feature>
<evidence type="ECO:0008006" key="10">
    <source>
        <dbReference type="Google" id="ProtNLM"/>
    </source>
</evidence>
<accession>A0A1R2AUW3</accession>
<evidence type="ECO:0000256" key="3">
    <source>
        <dbReference type="ARBA" id="ARBA00022692"/>
    </source>
</evidence>
<comment type="caution">
    <text evidence="8">The sequence shown here is derived from an EMBL/GenBank/DDBJ whole genome shotgun (WGS) entry which is preliminary data.</text>
</comment>
<feature type="region of interest" description="Disordered" evidence="6">
    <location>
        <begin position="229"/>
        <end position="287"/>
    </location>
</feature>
<evidence type="ECO:0000256" key="7">
    <source>
        <dbReference type="SAM" id="Phobius"/>
    </source>
</evidence>